<proteinExistence type="predicted"/>
<reference evidence="2" key="1">
    <citation type="submission" date="2013-11" db="EMBL/GenBank/DDBJ databases">
        <title>Genome sequence of the fusiform rust pathogen reveals effectors for host alternation and coevolution with pine.</title>
        <authorList>
            <consortium name="DOE Joint Genome Institute"/>
            <person name="Smith K."/>
            <person name="Pendleton A."/>
            <person name="Kubisiak T."/>
            <person name="Anderson C."/>
            <person name="Salamov A."/>
            <person name="Aerts A."/>
            <person name="Riley R."/>
            <person name="Clum A."/>
            <person name="Lindquist E."/>
            <person name="Ence D."/>
            <person name="Campbell M."/>
            <person name="Kronenberg Z."/>
            <person name="Feau N."/>
            <person name="Dhillon B."/>
            <person name="Hamelin R."/>
            <person name="Burleigh J."/>
            <person name="Smith J."/>
            <person name="Yandell M."/>
            <person name="Nelson C."/>
            <person name="Grigoriev I."/>
            <person name="Davis J."/>
        </authorList>
    </citation>
    <scope>NUCLEOTIDE SEQUENCE</scope>
    <source>
        <strain evidence="2">G11</strain>
    </source>
</reference>
<comment type="caution">
    <text evidence="2">The sequence shown here is derived from an EMBL/GenBank/DDBJ whole genome shotgun (WGS) entry which is preliminary data.</text>
</comment>
<name>A0A9P6NU06_9BASI</name>
<gene>
    <name evidence="2" type="ORF">CROQUDRAFT_88143</name>
</gene>
<organism evidence="2 3">
    <name type="scientific">Cronartium quercuum f. sp. fusiforme G11</name>
    <dbReference type="NCBI Taxonomy" id="708437"/>
    <lineage>
        <taxon>Eukaryota</taxon>
        <taxon>Fungi</taxon>
        <taxon>Dikarya</taxon>
        <taxon>Basidiomycota</taxon>
        <taxon>Pucciniomycotina</taxon>
        <taxon>Pucciniomycetes</taxon>
        <taxon>Pucciniales</taxon>
        <taxon>Coleosporiaceae</taxon>
        <taxon>Cronartium</taxon>
    </lineage>
</organism>
<sequence>MPLLICLTIISTLLSIFIMATCGDNVDGLGADDSNAGATTSAVTPFTSAMTSGLEPLSPPGSGSNYHDWEFAIRAIVMGAGYLPVLLGKKEDLVPQAVWTC</sequence>
<keyword evidence="3" id="KW-1185">Reference proteome</keyword>
<dbReference type="EMBL" id="MU167220">
    <property type="protein sequence ID" value="KAG0150347.1"/>
    <property type="molecule type" value="Genomic_DNA"/>
</dbReference>
<protein>
    <recommendedName>
        <fullName evidence="4">Retrotransposon Copia-like N-terminal domain-containing protein</fullName>
    </recommendedName>
</protein>
<feature type="chain" id="PRO_5040295061" description="Retrotransposon Copia-like N-terminal domain-containing protein" evidence="1">
    <location>
        <begin position="24"/>
        <end position="101"/>
    </location>
</feature>
<keyword evidence="1" id="KW-0732">Signal</keyword>
<dbReference type="Proteomes" id="UP000886653">
    <property type="component" value="Unassembled WGS sequence"/>
</dbReference>
<evidence type="ECO:0008006" key="4">
    <source>
        <dbReference type="Google" id="ProtNLM"/>
    </source>
</evidence>
<evidence type="ECO:0000256" key="1">
    <source>
        <dbReference type="SAM" id="SignalP"/>
    </source>
</evidence>
<accession>A0A9P6NU06</accession>
<feature type="signal peptide" evidence="1">
    <location>
        <begin position="1"/>
        <end position="23"/>
    </location>
</feature>
<dbReference type="AlphaFoldDB" id="A0A9P6NU06"/>
<evidence type="ECO:0000313" key="3">
    <source>
        <dbReference type="Proteomes" id="UP000886653"/>
    </source>
</evidence>
<evidence type="ECO:0000313" key="2">
    <source>
        <dbReference type="EMBL" id="KAG0150347.1"/>
    </source>
</evidence>